<dbReference type="PANTHER" id="PTHR43042:SF2">
    <property type="entry name" value="SAM-DEPENDENT METHYLTRANSFERASE"/>
    <property type="match status" value="1"/>
</dbReference>
<dbReference type="InterPro" id="IPR019614">
    <property type="entry name" value="SAM-dep_methyl-trfase"/>
</dbReference>
<proteinExistence type="predicted"/>
<keyword evidence="1 5" id="KW-0489">Methyltransferase</keyword>
<dbReference type="RefSeq" id="WP_185256943.1">
    <property type="nucleotide sequence ID" value="NZ_AP023368.1"/>
</dbReference>
<name>A0A7M3S9V2_9FIRM</name>
<evidence type="ECO:0000313" key="6">
    <source>
        <dbReference type="Proteomes" id="UP000515703"/>
    </source>
</evidence>
<gene>
    <name evidence="5" type="ORF">bsdcttw_44100</name>
</gene>
<dbReference type="Gene3D" id="3.40.50.150">
    <property type="entry name" value="Vaccinia Virus protein VP39"/>
    <property type="match status" value="1"/>
</dbReference>
<accession>A0A7M3S9V2</accession>
<feature type="domain" description="S-adenosylmethionine-dependent methyltransferase" evidence="4">
    <location>
        <begin position="62"/>
        <end position="205"/>
    </location>
</feature>
<dbReference type="EMBL" id="AP023368">
    <property type="protein sequence ID" value="BCK01370.1"/>
    <property type="molecule type" value="Genomic_DNA"/>
</dbReference>
<evidence type="ECO:0000259" key="4">
    <source>
        <dbReference type="Pfam" id="PF10672"/>
    </source>
</evidence>
<dbReference type="KEGG" id="acht:bsdcttw_44100"/>
<keyword evidence="3" id="KW-0949">S-adenosyl-L-methionine</keyword>
<keyword evidence="2 5" id="KW-0808">Transferase</keyword>
<evidence type="ECO:0000256" key="1">
    <source>
        <dbReference type="ARBA" id="ARBA00022603"/>
    </source>
</evidence>
<evidence type="ECO:0000256" key="2">
    <source>
        <dbReference type="ARBA" id="ARBA00022679"/>
    </source>
</evidence>
<organism evidence="5 6">
    <name type="scientific">Anaerocolumna chitinilytica</name>
    <dbReference type="NCBI Taxonomy" id="1727145"/>
    <lineage>
        <taxon>Bacteria</taxon>
        <taxon>Bacillati</taxon>
        <taxon>Bacillota</taxon>
        <taxon>Clostridia</taxon>
        <taxon>Lachnospirales</taxon>
        <taxon>Lachnospiraceae</taxon>
        <taxon>Anaerocolumna</taxon>
    </lineage>
</organism>
<dbReference type="Proteomes" id="UP000515703">
    <property type="component" value="Chromosome"/>
</dbReference>
<protein>
    <submittedName>
        <fullName evidence="5">SAM-dependent methyltransferase</fullName>
    </submittedName>
</protein>
<reference evidence="5 6" key="2">
    <citation type="submission" date="2020-08" db="EMBL/GenBank/DDBJ databases">
        <authorList>
            <person name="Ueki A."/>
            <person name="Tonouchi A."/>
        </authorList>
    </citation>
    <scope>NUCLEOTIDE SEQUENCE [LARGE SCALE GENOMIC DNA]</scope>
    <source>
        <strain evidence="5 6">CTTW</strain>
    </source>
</reference>
<reference evidence="5 6" key="1">
    <citation type="submission" date="2020-08" db="EMBL/GenBank/DDBJ databases">
        <title>Draft genome sequencing of an Anaerocolumna strain isolated from anoxic soil subjected to BSD treatment.</title>
        <authorList>
            <person name="Uek A."/>
            <person name="Tonouchi A."/>
        </authorList>
    </citation>
    <scope>NUCLEOTIDE SEQUENCE [LARGE SCALE GENOMIC DNA]</scope>
    <source>
        <strain evidence="5 6">CTTW</strain>
    </source>
</reference>
<dbReference type="InterPro" id="IPR013780">
    <property type="entry name" value="Glyco_hydro_b"/>
</dbReference>
<evidence type="ECO:0000256" key="3">
    <source>
        <dbReference type="ARBA" id="ARBA00022691"/>
    </source>
</evidence>
<dbReference type="SUPFAM" id="SSF53335">
    <property type="entry name" value="S-adenosyl-L-methionine-dependent methyltransferases"/>
    <property type="match status" value="1"/>
</dbReference>
<dbReference type="GO" id="GO:0008168">
    <property type="term" value="F:methyltransferase activity"/>
    <property type="evidence" value="ECO:0007669"/>
    <property type="project" value="UniProtKB-KW"/>
</dbReference>
<dbReference type="Pfam" id="PF10672">
    <property type="entry name" value="Methyltrans_SAM"/>
    <property type="match status" value="1"/>
</dbReference>
<dbReference type="GO" id="GO:0032259">
    <property type="term" value="P:methylation"/>
    <property type="evidence" value="ECO:0007669"/>
    <property type="project" value="UniProtKB-KW"/>
</dbReference>
<keyword evidence="6" id="KW-1185">Reference proteome</keyword>
<dbReference type="PANTHER" id="PTHR43042">
    <property type="entry name" value="SAM-DEPENDENT METHYLTRANSFERASE"/>
    <property type="match status" value="1"/>
</dbReference>
<dbReference type="CDD" id="cd02440">
    <property type="entry name" value="AdoMet_MTases"/>
    <property type="match status" value="1"/>
</dbReference>
<evidence type="ECO:0000313" key="5">
    <source>
        <dbReference type="EMBL" id="BCK01370.1"/>
    </source>
</evidence>
<dbReference type="AlphaFoldDB" id="A0A7M3S9V2"/>
<dbReference type="Gene3D" id="2.60.40.1180">
    <property type="entry name" value="Golgi alpha-mannosidase II"/>
    <property type="match status" value="1"/>
</dbReference>
<dbReference type="InterPro" id="IPR029063">
    <property type="entry name" value="SAM-dependent_MTases_sf"/>
</dbReference>
<sequence length="293" mass="33385">MWLADKWKDYEVIDTSNGEKLERWGEYILVRPDPQVLWDTEKTDARWKKPNGHYHRSSKGGGEWEFFDLPKEWNITYRDMVFHLQPFSFKHTGIFPEQAANWDWFYELIKQEKEKNPGKEIKVLNLFAYTGGATIAAAKAGASVTHVDASKGMVTWAKENAALSGLSEAPIRYIVDDCIKFVEREIRRGNFYDAIIMDPPSYGRGPKGETWKIEENIHSFVKLCAGVLREEPLFFLINSYTTGLQPAVLSYLLGLEIQSRFGGVVKADEIGIPVTLSKLTLPCGASGRWSNIR</sequence>